<organism evidence="2 3">
    <name type="scientific">Aromatoleum toluolicum</name>
    <dbReference type="NCBI Taxonomy" id="90060"/>
    <lineage>
        <taxon>Bacteria</taxon>
        <taxon>Pseudomonadati</taxon>
        <taxon>Pseudomonadota</taxon>
        <taxon>Betaproteobacteria</taxon>
        <taxon>Rhodocyclales</taxon>
        <taxon>Rhodocyclaceae</taxon>
        <taxon>Aromatoleum</taxon>
    </lineage>
</organism>
<evidence type="ECO:0000313" key="3">
    <source>
        <dbReference type="Proteomes" id="UP000634522"/>
    </source>
</evidence>
<reference evidence="2 3" key="1">
    <citation type="submission" date="2019-12" db="EMBL/GenBank/DDBJ databases">
        <title>Comparative genomics gives insights into the taxonomy of the Azoarcus-Aromatoleum group and reveals separate origins of nif in the plant-associated Azoarcus and non-plant-associated Aromatoleum sub-groups.</title>
        <authorList>
            <person name="Lafos M."/>
            <person name="Maluk M."/>
            <person name="Batista M."/>
            <person name="Junghare M."/>
            <person name="Carmona M."/>
            <person name="Faoro H."/>
            <person name="Cruz L.M."/>
            <person name="Battistoni F."/>
            <person name="De Souza E."/>
            <person name="Pedrosa F."/>
            <person name="Chen W.-M."/>
            <person name="Poole P.S."/>
            <person name="Dixon R.A."/>
            <person name="James E.K."/>
        </authorList>
    </citation>
    <scope>NUCLEOTIDE SEQUENCE [LARGE SCALE GENOMIC DNA]</scope>
    <source>
        <strain evidence="2 3">T</strain>
    </source>
</reference>
<evidence type="ECO:0000313" key="2">
    <source>
        <dbReference type="EMBL" id="NMG00286.1"/>
    </source>
</evidence>
<accession>A0ABX1NM96</accession>
<dbReference type="RefSeq" id="WP_169142811.1">
    <property type="nucleotide sequence ID" value="NZ_WTVS01000070.1"/>
</dbReference>
<dbReference type="PANTHER" id="PTHR42923">
    <property type="entry name" value="PROTOPORPHYRINOGEN OXIDASE"/>
    <property type="match status" value="1"/>
</dbReference>
<sequence length="617" mass="68658">MTSRREFFKKSGLIAGGVAAASALGAMPLSNRGEFDKPHPNVKENQATLPPNGKSVVVVGGGLAGMQAGVELAARGFKVTVLEKAANPGGKLRSWRDKTWGPADDDPSFPGYIREHAVHGVWGYYHNLREFLGRYGWQLADTIDGTIYNYTDKTLGTAKIPMPNWPAPYDRLQLLHSMSEFGLLSAEDKKNLTTVVGKLASYDYNDPKQTAYLDGISFENYLKGMNCYSPGIAAFFTSFCELGYYEGIDKASALTLARETILFVGSPNDLKMNFYRNPTAESFLKPMADYIRAHGGEVRYFTEVDGVDVSDGRVIAVKALTIPRQVIKRCSVCGNLIFDGMEVGHECPYCGANADMLRTIAEHERAERRFEADYFVCALDGPGLNSFLGKNLEAFNHDYFRRASDIKSKSVYVCNMWFEGKGYWEKALEKMNQGPSPVLVTTGYENISVMINRSMRARTTDGKHWAWSDEYIDKDVTVIEVHLPRAEKVSTANSKDIATLCYEDIKHFIPDLPEFKGWYVNRWNTYMNCEVGEEAKRPAVQSPIDNLLFIGDIVSVPHTCQWMEKTNVTAKWATNLILEKAGQKEGRITILPSAILGLPTRALTAGKSVYLAGDEQA</sequence>
<gene>
    <name evidence="2" type="ORF">GPA27_23195</name>
</gene>
<comment type="caution">
    <text evidence="2">The sequence shown here is derived from an EMBL/GenBank/DDBJ whole genome shotgun (WGS) entry which is preliminary data.</text>
</comment>
<dbReference type="PROSITE" id="PS51318">
    <property type="entry name" value="TAT"/>
    <property type="match status" value="1"/>
</dbReference>
<evidence type="ECO:0000259" key="1">
    <source>
        <dbReference type="Pfam" id="PF01593"/>
    </source>
</evidence>
<dbReference type="Pfam" id="PF01593">
    <property type="entry name" value="Amino_oxidase"/>
    <property type="match status" value="1"/>
</dbReference>
<dbReference type="InterPro" id="IPR002937">
    <property type="entry name" value="Amino_oxidase"/>
</dbReference>
<name>A0ABX1NM96_9RHOO</name>
<feature type="domain" description="Amine oxidase" evidence="1">
    <location>
        <begin position="367"/>
        <end position="564"/>
    </location>
</feature>
<dbReference type="InterPro" id="IPR006311">
    <property type="entry name" value="TAT_signal"/>
</dbReference>
<protein>
    <submittedName>
        <fullName evidence="2">FAD-dependent oxidoreductase</fullName>
    </submittedName>
</protein>
<dbReference type="Pfam" id="PF13450">
    <property type="entry name" value="NAD_binding_8"/>
    <property type="match status" value="1"/>
</dbReference>
<keyword evidence="3" id="KW-1185">Reference proteome</keyword>
<proteinExistence type="predicted"/>
<dbReference type="EMBL" id="WTVS01000070">
    <property type="protein sequence ID" value="NMG00286.1"/>
    <property type="molecule type" value="Genomic_DNA"/>
</dbReference>
<dbReference type="InterPro" id="IPR050464">
    <property type="entry name" value="Zeta_carotene_desat/Oxidored"/>
</dbReference>
<dbReference type="Proteomes" id="UP000634522">
    <property type="component" value="Unassembled WGS sequence"/>
</dbReference>
<dbReference type="InterPro" id="IPR036188">
    <property type="entry name" value="FAD/NAD-bd_sf"/>
</dbReference>
<dbReference type="Gene3D" id="3.50.50.60">
    <property type="entry name" value="FAD/NAD(P)-binding domain"/>
    <property type="match status" value="1"/>
</dbReference>
<dbReference type="SUPFAM" id="SSF51905">
    <property type="entry name" value="FAD/NAD(P)-binding domain"/>
    <property type="match status" value="1"/>
</dbReference>